<proteinExistence type="predicted"/>
<dbReference type="EMBL" id="JAFBCP010000001">
    <property type="protein sequence ID" value="MBM7815329.1"/>
    <property type="molecule type" value="Genomic_DNA"/>
</dbReference>
<dbReference type="RefSeq" id="WP_204514302.1">
    <property type="nucleotide sequence ID" value="NZ_BAAAIM010000005.1"/>
</dbReference>
<name>A0ABS2SH57_9MICO</name>
<feature type="compositionally biased region" description="Polar residues" evidence="1">
    <location>
        <begin position="1"/>
        <end position="14"/>
    </location>
</feature>
<accession>A0ABS2SH57</accession>
<comment type="caution">
    <text evidence="2">The sequence shown here is derived from an EMBL/GenBank/DDBJ whole genome shotgun (WGS) entry which is preliminary data.</text>
</comment>
<reference evidence="2 3" key="1">
    <citation type="submission" date="2021-01" db="EMBL/GenBank/DDBJ databases">
        <title>Sequencing the genomes of 1000 actinobacteria strains.</title>
        <authorList>
            <person name="Klenk H.-P."/>
        </authorList>
    </citation>
    <scope>NUCLEOTIDE SEQUENCE [LARGE SCALE GENOMIC DNA]</scope>
    <source>
        <strain evidence="2 3">DSM 13657</strain>
    </source>
</reference>
<dbReference type="Proteomes" id="UP000809290">
    <property type="component" value="Unassembled WGS sequence"/>
</dbReference>
<keyword evidence="3" id="KW-1185">Reference proteome</keyword>
<gene>
    <name evidence="2" type="ORF">JOE56_000023</name>
</gene>
<feature type="region of interest" description="Disordered" evidence="1">
    <location>
        <begin position="1"/>
        <end position="54"/>
    </location>
</feature>
<feature type="compositionally biased region" description="Polar residues" evidence="1">
    <location>
        <begin position="21"/>
        <end position="31"/>
    </location>
</feature>
<evidence type="ECO:0000256" key="1">
    <source>
        <dbReference type="SAM" id="MobiDB-lite"/>
    </source>
</evidence>
<protein>
    <submittedName>
        <fullName evidence="2">Uncharacterized protein</fullName>
    </submittedName>
</protein>
<organism evidence="2 3">
    <name type="scientific">Brevibacterium paucivorans</name>
    <dbReference type="NCBI Taxonomy" id="170994"/>
    <lineage>
        <taxon>Bacteria</taxon>
        <taxon>Bacillati</taxon>
        <taxon>Actinomycetota</taxon>
        <taxon>Actinomycetes</taxon>
        <taxon>Micrococcales</taxon>
        <taxon>Brevibacteriaceae</taxon>
        <taxon>Brevibacterium</taxon>
    </lineage>
</organism>
<evidence type="ECO:0000313" key="2">
    <source>
        <dbReference type="EMBL" id="MBM7815329.1"/>
    </source>
</evidence>
<evidence type="ECO:0000313" key="3">
    <source>
        <dbReference type="Proteomes" id="UP000809290"/>
    </source>
</evidence>
<sequence>MTAKNSPPGQQDSFTGKPPGTHSSNNAPTPQKTRHDQPDEPIGPAEYDTGFTYEDGIKLRQGWAGKHP</sequence>